<evidence type="ECO:0000256" key="3">
    <source>
        <dbReference type="ARBA" id="ARBA00022729"/>
    </source>
</evidence>
<feature type="domain" description="SusD-like N-terminal" evidence="7">
    <location>
        <begin position="55"/>
        <end position="223"/>
    </location>
</feature>
<gene>
    <name evidence="8" type="ORF">I5M32_11655</name>
</gene>
<accession>A0ABS1BL43</accession>
<dbReference type="RefSeq" id="WP_200586509.1">
    <property type="nucleotide sequence ID" value="NZ_JAEHFY010000015.1"/>
</dbReference>
<evidence type="ECO:0000256" key="1">
    <source>
        <dbReference type="ARBA" id="ARBA00004442"/>
    </source>
</evidence>
<evidence type="ECO:0000313" key="9">
    <source>
        <dbReference type="Proteomes" id="UP000660024"/>
    </source>
</evidence>
<protein>
    <submittedName>
        <fullName evidence="8">RagB/SusD family nutrient uptake outer membrane protein</fullName>
    </submittedName>
</protein>
<evidence type="ECO:0000259" key="7">
    <source>
        <dbReference type="Pfam" id="PF14322"/>
    </source>
</evidence>
<dbReference type="InterPro" id="IPR033985">
    <property type="entry name" value="SusD-like_N"/>
</dbReference>
<keyword evidence="4" id="KW-0472">Membrane</keyword>
<proteinExistence type="inferred from homology"/>
<evidence type="ECO:0000259" key="6">
    <source>
        <dbReference type="Pfam" id="PF07980"/>
    </source>
</evidence>
<feature type="domain" description="RagB/SusD" evidence="6">
    <location>
        <begin position="263"/>
        <end position="511"/>
    </location>
</feature>
<comment type="similarity">
    <text evidence="2">Belongs to the SusD family.</text>
</comment>
<dbReference type="Pfam" id="PF14322">
    <property type="entry name" value="SusD-like_3"/>
    <property type="match status" value="1"/>
</dbReference>
<dbReference type="Gene3D" id="1.25.40.390">
    <property type="match status" value="1"/>
</dbReference>
<dbReference type="InterPro" id="IPR012944">
    <property type="entry name" value="SusD_RagB_dom"/>
</dbReference>
<dbReference type="EMBL" id="JAEHFY010000015">
    <property type="protein sequence ID" value="MBK0383613.1"/>
    <property type="molecule type" value="Genomic_DNA"/>
</dbReference>
<dbReference type="SUPFAM" id="SSF48452">
    <property type="entry name" value="TPR-like"/>
    <property type="match status" value="1"/>
</dbReference>
<evidence type="ECO:0000256" key="2">
    <source>
        <dbReference type="ARBA" id="ARBA00006275"/>
    </source>
</evidence>
<keyword evidence="9" id="KW-1185">Reference proteome</keyword>
<sequence>MKNFKIHSFLIVLGLIILCGCDKSALTLTDPNNVVTTDFYRSEGDALIGLAGVLDAYQSNNLMGRKYREFDHITDNATTVQGTGWNDFETDVQSGTSTLVNNVFWPSYYTVIARANDVIANLQKMPSGSITDASKNRILAEASFLRDYAYCDLTALWGNVPLYLKPLGPFEDPNGATPKAEIYTTMINDLKAMIPNLPLTISSSEKGRIPRGAAQALLGKYYLYQKDYVNAAAILKVVIDSKVYSLYPNYADLFTEKGEFSSESLFEINFTPNSLDRGENFSFQVDTNAALVVPSQHWVPIASLVNSYLCKDGKPIAADPTYGAKSSLYLSTKPYANRDPRLTATIYTNADVTPSGKKVWKWANVNSFAVKKYSTISNLQYSNGGPQNYYVIRYADVLLMYAEAQNEAVSVPDQSIYDAVNLIRDRVTMPHYPTGLSQDQMRQYIRDERRWEFALEHQRYFDTQRWGITGQLVRAVLPKKLFTEPRDFLWPYPQNEFDRNAALKAQGQNPGF</sequence>
<evidence type="ECO:0000313" key="8">
    <source>
        <dbReference type="EMBL" id="MBK0383613.1"/>
    </source>
</evidence>
<name>A0ABS1BL43_9SPHI</name>
<comment type="caution">
    <text evidence="8">The sequence shown here is derived from an EMBL/GenBank/DDBJ whole genome shotgun (WGS) entry which is preliminary data.</text>
</comment>
<dbReference type="Pfam" id="PF07980">
    <property type="entry name" value="SusD_RagB"/>
    <property type="match status" value="1"/>
</dbReference>
<dbReference type="Proteomes" id="UP000660024">
    <property type="component" value="Unassembled WGS sequence"/>
</dbReference>
<dbReference type="PROSITE" id="PS51257">
    <property type="entry name" value="PROKAR_LIPOPROTEIN"/>
    <property type="match status" value="1"/>
</dbReference>
<keyword evidence="5" id="KW-0998">Cell outer membrane</keyword>
<comment type="subcellular location">
    <subcellularLocation>
        <location evidence="1">Cell outer membrane</location>
    </subcellularLocation>
</comment>
<reference evidence="8 9" key="1">
    <citation type="submission" date="2020-12" db="EMBL/GenBank/DDBJ databases">
        <title>Bacterial novel species Pedobacter sp. SD-b isolated from soil.</title>
        <authorList>
            <person name="Jung H.-Y."/>
        </authorList>
    </citation>
    <scope>NUCLEOTIDE SEQUENCE [LARGE SCALE GENOMIC DNA]</scope>
    <source>
        <strain evidence="8 9">SD-b</strain>
    </source>
</reference>
<dbReference type="InterPro" id="IPR011990">
    <property type="entry name" value="TPR-like_helical_dom_sf"/>
</dbReference>
<keyword evidence="3" id="KW-0732">Signal</keyword>
<evidence type="ECO:0000256" key="5">
    <source>
        <dbReference type="ARBA" id="ARBA00023237"/>
    </source>
</evidence>
<organism evidence="8 9">
    <name type="scientific">Pedobacter segetis</name>
    <dbReference type="NCBI Taxonomy" id="2793069"/>
    <lineage>
        <taxon>Bacteria</taxon>
        <taxon>Pseudomonadati</taxon>
        <taxon>Bacteroidota</taxon>
        <taxon>Sphingobacteriia</taxon>
        <taxon>Sphingobacteriales</taxon>
        <taxon>Sphingobacteriaceae</taxon>
        <taxon>Pedobacter</taxon>
    </lineage>
</organism>
<evidence type="ECO:0000256" key="4">
    <source>
        <dbReference type="ARBA" id="ARBA00023136"/>
    </source>
</evidence>